<feature type="signal peptide" evidence="1">
    <location>
        <begin position="1"/>
        <end position="31"/>
    </location>
</feature>
<feature type="chain" id="PRO_5041149141" evidence="1">
    <location>
        <begin position="32"/>
        <end position="164"/>
    </location>
</feature>
<dbReference type="RefSeq" id="WP_010864143.1">
    <property type="nucleotide sequence ID" value="NZ_CP076371.1"/>
</dbReference>
<organism evidence="2 3">
    <name type="scientific">Plesiomonas shigelloides</name>
    <name type="common">Aeromonas shigelloides</name>
    <dbReference type="NCBI Taxonomy" id="703"/>
    <lineage>
        <taxon>Bacteria</taxon>
        <taxon>Pseudomonadati</taxon>
        <taxon>Pseudomonadota</taxon>
        <taxon>Gammaproteobacteria</taxon>
        <taxon>Enterobacterales</taxon>
        <taxon>Enterobacteriaceae</taxon>
        <taxon>Plesiomonas</taxon>
    </lineage>
</organism>
<reference evidence="2" key="1">
    <citation type="submission" date="2021-03" db="EMBL/GenBank/DDBJ databases">
        <title>Plesiomonas shigelloides zfcc0051, isolated from zebrafish feces.</title>
        <authorList>
            <person name="Vanderhoek Z."/>
            <person name="Gaulke C."/>
        </authorList>
    </citation>
    <scope>NUCLEOTIDE SEQUENCE</scope>
    <source>
        <strain evidence="2">Zfcc0051</strain>
    </source>
</reference>
<dbReference type="Pfam" id="PF07383">
    <property type="entry name" value="DUF1496"/>
    <property type="match status" value="1"/>
</dbReference>
<dbReference type="KEGG" id="pshi:SAMEA2665130_2103"/>
<dbReference type="AlphaFoldDB" id="A0A8I2B0T5"/>
<gene>
    <name evidence="2" type="ORF">J2R62_02235</name>
</gene>
<dbReference type="GeneID" id="69703880"/>
<evidence type="ECO:0000313" key="3">
    <source>
        <dbReference type="Proteomes" id="UP000664658"/>
    </source>
</evidence>
<evidence type="ECO:0000256" key="1">
    <source>
        <dbReference type="SAM" id="SignalP"/>
    </source>
</evidence>
<dbReference type="Proteomes" id="UP000664658">
    <property type="component" value="Unassembled WGS sequence"/>
</dbReference>
<dbReference type="InterPro" id="IPR009971">
    <property type="entry name" value="DUF1496"/>
</dbReference>
<protein>
    <submittedName>
        <fullName evidence="2">DUF1496 domain-containing protein</fullName>
    </submittedName>
</protein>
<comment type="caution">
    <text evidence="2">The sequence shown here is derived from an EMBL/GenBank/DDBJ whole genome shotgun (WGS) entry which is preliminary data.</text>
</comment>
<proteinExistence type="predicted"/>
<dbReference type="EMBL" id="JAFNAA010000002">
    <property type="protein sequence ID" value="MBO1107049.1"/>
    <property type="molecule type" value="Genomic_DNA"/>
</dbReference>
<sequence length="164" mass="16893">MTMRQSNTRNNVLSRGLALALMLGGSVLASAHAESTVISTGSLSDGGVSVSSGASGTTIITSGNSTISSDGTTISTSGITSSGISTGSLTKPGQPSWNNDNTRLKVDVDAGALMQGQACFYADQRYSQGAVLSVGNILMRCIPQDPQFNNSPLEWQVFTGNKAR</sequence>
<name>A0A8I2B0T5_PLESH</name>
<keyword evidence="1" id="KW-0732">Signal</keyword>
<evidence type="ECO:0000313" key="2">
    <source>
        <dbReference type="EMBL" id="MBO1107049.1"/>
    </source>
</evidence>
<accession>A0A8I2B0T5</accession>